<proteinExistence type="predicted"/>
<sequence length="1182" mass="124145">MAAASARGQPVAAGLSCAGPFAFVATPAECSVWAYGSGGSNGRVHRLAIPGSCDAAPAVALVAVGDASDVGAVVCTADGQLRYWDRVAFGLGGTERFRSGAVALGDSGDRCAQVTEVLPGLVVVATAQGRVFRVVLGDGPELDAQPLGRGAYGGVLGRVSSLLGAAADVADGALVGMACGSRADLRHSRELLVLTRGRLSKWVVSRSQAERREYSMDIARALTVAAGGAEGVRVLDVAAAHSGDAWVLAATRCGGREQLAVALLRSGRASEPDVVGMWPFSHVPAGGVPASARLVLPDGGPALLVAMRQTVVAAVATAAGIAFEAPVMLSSDAPVVAQGSAPGAGLLLCGGAGVLRMAVDVVRVLGAAPQAQPSAERECQTQLEQAVFFGSAGSPLAFPLTPQAASGVGALETAALRVSQAILDNTSHFVADRMDLGAHLRERLTRARAVMQAIASCGLTMELSDAARLQLCEHAEKLAAAAALWDHQDRLWADGGSAPSLLHGIAGAFLASIGCQSNDPLRMFLRHHVAAIGDLLAQLRGPLPGASNGRDIDAARVAAFEAGRIAHVALQPALAYRAAHAQLYATDGLLPPERWTCRAAMAELLVQHVDGLYGLCRDVSRSHCAAICARIDAAALPGDPAPSPTTAAMDGRLDIFDAAVGTPLPPIALPPDGDPHTSPPALLRAALDLMPALAGVCCSVLADRIACLQHARPAEAHALERRYDTVRPRFLMCLVALGRAPDAFRIADEHADLRSLVALVFAADRANAATRLHAYTQRYGPDFSAALLAFYERRRAWASLLRAADSAGDAALRAFVDSADPHSTTAHVAWIHDVAIADYAAAASRLARAGRDALGVAQAHTLLSLSKLAFAAVASQDPPPSDAVVEARTRLEDALELCEAQELLSRRFAAGVAAHRGLTTVAWRHCNDAADQKAVLDAAMLTTSADLRHARPALYTVYCELVRQVWNRTTLAAEDMVDALTFPDCPEHSSDALVPDRHAMAVDILSRASFNMPELSREAALRTIWRRVFLSDDWQDIHARLSANVPDRVLRAVLVSTNLYATLHSCLVARGLAHPDWFLPPVESFAASDMEYQVSTRLASRFVRPAATPSPDAHPPPSTTTAALRKDYAAEDECLRVAIEHGLGEYYDEILRIVSDQIEDSPQASGEQPAISDAEDAQMDYE</sequence>
<evidence type="ECO:0000313" key="1">
    <source>
        <dbReference type="EMBL" id="KAJ2800160.1"/>
    </source>
</evidence>
<dbReference type="EMBL" id="JANBUN010001004">
    <property type="protein sequence ID" value="KAJ2800160.1"/>
    <property type="molecule type" value="Genomic_DNA"/>
</dbReference>
<organism evidence="1 2">
    <name type="scientific">Coemansia helicoidea</name>
    <dbReference type="NCBI Taxonomy" id="1286919"/>
    <lineage>
        <taxon>Eukaryota</taxon>
        <taxon>Fungi</taxon>
        <taxon>Fungi incertae sedis</taxon>
        <taxon>Zoopagomycota</taxon>
        <taxon>Kickxellomycotina</taxon>
        <taxon>Kickxellomycetes</taxon>
        <taxon>Kickxellales</taxon>
        <taxon>Kickxellaceae</taxon>
        <taxon>Coemansia</taxon>
    </lineage>
</organism>
<protein>
    <submittedName>
        <fullName evidence="1">Uncharacterized protein</fullName>
    </submittedName>
</protein>
<accession>A0ACC1L446</accession>
<gene>
    <name evidence="1" type="ORF">H4R21_003288</name>
</gene>
<evidence type="ECO:0000313" key="2">
    <source>
        <dbReference type="Proteomes" id="UP001140087"/>
    </source>
</evidence>
<name>A0ACC1L446_9FUNG</name>
<keyword evidence="2" id="KW-1185">Reference proteome</keyword>
<comment type="caution">
    <text evidence="1">The sequence shown here is derived from an EMBL/GenBank/DDBJ whole genome shotgun (WGS) entry which is preliminary data.</text>
</comment>
<dbReference type="Proteomes" id="UP001140087">
    <property type="component" value="Unassembled WGS sequence"/>
</dbReference>
<reference evidence="1" key="1">
    <citation type="submission" date="2022-07" db="EMBL/GenBank/DDBJ databases">
        <title>Phylogenomic reconstructions and comparative analyses of Kickxellomycotina fungi.</title>
        <authorList>
            <person name="Reynolds N.K."/>
            <person name="Stajich J.E."/>
            <person name="Barry K."/>
            <person name="Grigoriev I.V."/>
            <person name="Crous P."/>
            <person name="Smith M.E."/>
        </authorList>
    </citation>
    <scope>NUCLEOTIDE SEQUENCE</scope>
    <source>
        <strain evidence="1">BCRC 34780</strain>
    </source>
</reference>